<keyword evidence="3" id="KW-1185">Reference proteome</keyword>
<gene>
    <name evidence="2" type="ORF">BZA70DRAFT_267301</name>
</gene>
<evidence type="ECO:0000256" key="1">
    <source>
        <dbReference type="SAM" id="MobiDB-lite"/>
    </source>
</evidence>
<dbReference type="InterPro" id="IPR013640">
    <property type="entry name" value="Vfa1"/>
</dbReference>
<organism evidence="2 3">
    <name type="scientific">Myxozyma melibiosi</name>
    <dbReference type="NCBI Taxonomy" id="54550"/>
    <lineage>
        <taxon>Eukaryota</taxon>
        <taxon>Fungi</taxon>
        <taxon>Dikarya</taxon>
        <taxon>Ascomycota</taxon>
        <taxon>Saccharomycotina</taxon>
        <taxon>Lipomycetes</taxon>
        <taxon>Lipomycetales</taxon>
        <taxon>Lipomycetaceae</taxon>
        <taxon>Myxozyma</taxon>
    </lineage>
</organism>
<dbReference type="EMBL" id="JBBJBU010000005">
    <property type="protein sequence ID" value="KAK7205462.1"/>
    <property type="molecule type" value="Genomic_DNA"/>
</dbReference>
<protein>
    <submittedName>
        <fullName evidence="2">VPS4-associated protein 1</fullName>
    </submittedName>
</protein>
<dbReference type="Proteomes" id="UP001498771">
    <property type="component" value="Unassembled WGS sequence"/>
</dbReference>
<proteinExistence type="predicted"/>
<dbReference type="PANTHER" id="PTHR28218:SF1">
    <property type="entry name" value="VPS4-ASSOCIATED PROTEIN 1"/>
    <property type="match status" value="1"/>
</dbReference>
<comment type="caution">
    <text evidence="2">The sequence shown here is derived from an EMBL/GenBank/DDBJ whole genome shotgun (WGS) entry which is preliminary data.</text>
</comment>
<dbReference type="PANTHER" id="PTHR28218">
    <property type="entry name" value="VPS4-ASSOCIATED PROTEIN 1"/>
    <property type="match status" value="1"/>
</dbReference>
<dbReference type="RefSeq" id="XP_064768495.1">
    <property type="nucleotide sequence ID" value="XM_064911097.1"/>
</dbReference>
<feature type="region of interest" description="Disordered" evidence="1">
    <location>
        <begin position="179"/>
        <end position="208"/>
    </location>
</feature>
<dbReference type="GeneID" id="90036609"/>
<feature type="region of interest" description="Disordered" evidence="1">
    <location>
        <begin position="86"/>
        <end position="150"/>
    </location>
</feature>
<name>A0ABR1F6J8_9ASCO</name>
<evidence type="ECO:0000313" key="3">
    <source>
        <dbReference type="Proteomes" id="UP001498771"/>
    </source>
</evidence>
<feature type="compositionally biased region" description="Low complexity" evidence="1">
    <location>
        <begin position="187"/>
        <end position="199"/>
    </location>
</feature>
<sequence length="208" mass="23827">MSVPFKNIYHLRHVAETAQKPCIICYKPTNAVLVSEDGKNDFFYTCKVHLTDSGFAIPVTNPAAEAAKRKQAALALEIEKVKKEWEKKQGNRKTERERKEKERSKEKERDKKKEAEDDKAENTLDKRDKAEHKEQLAKLETQKEEAEKEAAAEVRIFNLNKAIYAMRINNWRNIQRSKKTAELLRKPGGLPSVPSSLPGTPKPAEDED</sequence>
<evidence type="ECO:0000313" key="2">
    <source>
        <dbReference type="EMBL" id="KAK7205462.1"/>
    </source>
</evidence>
<accession>A0ABR1F6J8</accession>
<reference evidence="2 3" key="1">
    <citation type="submission" date="2024-03" db="EMBL/GenBank/DDBJ databases">
        <title>Genome-scale model development and genomic sequencing of the oleaginous clade Lipomyces.</title>
        <authorList>
            <consortium name="Lawrence Berkeley National Laboratory"/>
            <person name="Czajka J.J."/>
            <person name="Han Y."/>
            <person name="Kim J."/>
            <person name="Mondo S.J."/>
            <person name="Hofstad B.A."/>
            <person name="Robles A."/>
            <person name="Haridas S."/>
            <person name="Riley R."/>
            <person name="LaButti K."/>
            <person name="Pangilinan J."/>
            <person name="Andreopoulos W."/>
            <person name="Lipzen A."/>
            <person name="Yan J."/>
            <person name="Wang M."/>
            <person name="Ng V."/>
            <person name="Grigoriev I.V."/>
            <person name="Spatafora J.W."/>
            <person name="Magnuson J.K."/>
            <person name="Baker S.E."/>
            <person name="Pomraning K.R."/>
        </authorList>
    </citation>
    <scope>NUCLEOTIDE SEQUENCE [LARGE SCALE GENOMIC DNA]</scope>
    <source>
        <strain evidence="2 3">Phaff 52-87</strain>
    </source>
</reference>
<dbReference type="Pfam" id="PF08432">
    <property type="entry name" value="Vfa1"/>
    <property type="match status" value="1"/>
</dbReference>